<keyword evidence="2" id="KW-1185">Reference proteome</keyword>
<sequence>MTISGFAHLPRAFSDSSGAEDWLASPSSNLSIGRVPSYMPSLSEMLPPPSAKGLFSRHTPLLSSIAPL</sequence>
<protein>
    <submittedName>
        <fullName evidence="1">Uncharacterized protein</fullName>
    </submittedName>
</protein>
<comment type="caution">
    <text evidence="1">The sequence shown here is derived from an EMBL/GenBank/DDBJ whole genome shotgun (WGS) entry which is preliminary data.</text>
</comment>
<gene>
    <name evidence="1" type="ORF">CTheo_9145</name>
</gene>
<dbReference type="AlphaFoldDB" id="A0A5N5Q7P7"/>
<evidence type="ECO:0000313" key="2">
    <source>
        <dbReference type="Proteomes" id="UP000383932"/>
    </source>
</evidence>
<dbReference type="Proteomes" id="UP000383932">
    <property type="component" value="Unassembled WGS sequence"/>
</dbReference>
<reference evidence="1 2" key="1">
    <citation type="journal article" date="2019" name="Fungal Biol. Biotechnol.">
        <title>Draft genome sequence of fastidious pathogen Ceratobasidium theobromae, which causes vascular-streak dieback in Theobroma cacao.</title>
        <authorList>
            <person name="Ali S.S."/>
            <person name="Asman A."/>
            <person name="Shao J."/>
            <person name="Firmansyah A.P."/>
            <person name="Susilo A.W."/>
            <person name="Rosmana A."/>
            <person name="McMahon P."/>
            <person name="Junaid M."/>
            <person name="Guest D."/>
            <person name="Kheng T.Y."/>
            <person name="Meinhardt L.W."/>
            <person name="Bailey B.A."/>
        </authorList>
    </citation>
    <scope>NUCLEOTIDE SEQUENCE [LARGE SCALE GENOMIC DNA]</scope>
    <source>
        <strain evidence="1 2">CT2</strain>
    </source>
</reference>
<organism evidence="1 2">
    <name type="scientific">Ceratobasidium theobromae</name>
    <dbReference type="NCBI Taxonomy" id="1582974"/>
    <lineage>
        <taxon>Eukaryota</taxon>
        <taxon>Fungi</taxon>
        <taxon>Dikarya</taxon>
        <taxon>Basidiomycota</taxon>
        <taxon>Agaricomycotina</taxon>
        <taxon>Agaricomycetes</taxon>
        <taxon>Cantharellales</taxon>
        <taxon>Ceratobasidiaceae</taxon>
        <taxon>Ceratobasidium</taxon>
    </lineage>
</organism>
<name>A0A5N5Q7P7_9AGAM</name>
<dbReference type="EMBL" id="SSOP01001119">
    <property type="protein sequence ID" value="KAB5587417.1"/>
    <property type="molecule type" value="Genomic_DNA"/>
</dbReference>
<evidence type="ECO:0000313" key="1">
    <source>
        <dbReference type="EMBL" id="KAB5587417.1"/>
    </source>
</evidence>
<proteinExistence type="predicted"/>
<accession>A0A5N5Q7P7</accession>